<gene>
    <name evidence="2" type="ORF">EK21DRAFT_115752</name>
</gene>
<name>A0A9P4H3M6_9PLEO</name>
<comment type="caution">
    <text evidence="2">The sequence shown here is derived from an EMBL/GenBank/DDBJ whole genome shotgun (WGS) entry which is preliminary data.</text>
</comment>
<organism evidence="2 3">
    <name type="scientific">Setomelanomma holmii</name>
    <dbReference type="NCBI Taxonomy" id="210430"/>
    <lineage>
        <taxon>Eukaryota</taxon>
        <taxon>Fungi</taxon>
        <taxon>Dikarya</taxon>
        <taxon>Ascomycota</taxon>
        <taxon>Pezizomycotina</taxon>
        <taxon>Dothideomycetes</taxon>
        <taxon>Pleosporomycetidae</taxon>
        <taxon>Pleosporales</taxon>
        <taxon>Pleosporineae</taxon>
        <taxon>Phaeosphaeriaceae</taxon>
        <taxon>Setomelanomma</taxon>
    </lineage>
</organism>
<protein>
    <submittedName>
        <fullName evidence="2">Uncharacterized protein</fullName>
    </submittedName>
</protein>
<dbReference type="AlphaFoldDB" id="A0A9P4H3M6"/>
<accession>A0A9P4H3M6</accession>
<proteinExistence type="predicted"/>
<sequence>MRNRMRENPDGWSHVDLQAFCDRNLAYAKWNIYCKGNPRGRYPEMGFTLLGEGPVHNIVRDLHFESTPYWPRATLSFKDSKLLEMLVSSFRGDEARLISRVEFVTDPITWSVIRNLIFTGYTTFPNPIKVKFPDWMRNKELMAMDPLWLPNLERFHIHLVFMENYVDACRGLPADQQLRVGTVLYQITERTRTQVQELNPHIDVLVAHSGQLIRQTTGPSGQTAGPSLQNADLSPQSPGHFRRTPGASPR</sequence>
<feature type="compositionally biased region" description="Polar residues" evidence="1">
    <location>
        <begin position="215"/>
        <end position="237"/>
    </location>
</feature>
<evidence type="ECO:0000313" key="2">
    <source>
        <dbReference type="EMBL" id="KAF2026510.1"/>
    </source>
</evidence>
<evidence type="ECO:0000256" key="1">
    <source>
        <dbReference type="SAM" id="MobiDB-lite"/>
    </source>
</evidence>
<dbReference type="Proteomes" id="UP000799777">
    <property type="component" value="Unassembled WGS sequence"/>
</dbReference>
<dbReference type="EMBL" id="ML978242">
    <property type="protein sequence ID" value="KAF2026510.1"/>
    <property type="molecule type" value="Genomic_DNA"/>
</dbReference>
<feature type="region of interest" description="Disordered" evidence="1">
    <location>
        <begin position="215"/>
        <end position="250"/>
    </location>
</feature>
<keyword evidence="3" id="KW-1185">Reference proteome</keyword>
<reference evidence="2" key="1">
    <citation type="journal article" date="2020" name="Stud. Mycol.">
        <title>101 Dothideomycetes genomes: a test case for predicting lifestyles and emergence of pathogens.</title>
        <authorList>
            <person name="Haridas S."/>
            <person name="Albert R."/>
            <person name="Binder M."/>
            <person name="Bloem J."/>
            <person name="Labutti K."/>
            <person name="Salamov A."/>
            <person name="Andreopoulos B."/>
            <person name="Baker S."/>
            <person name="Barry K."/>
            <person name="Bills G."/>
            <person name="Bluhm B."/>
            <person name="Cannon C."/>
            <person name="Castanera R."/>
            <person name="Culley D."/>
            <person name="Daum C."/>
            <person name="Ezra D."/>
            <person name="Gonzalez J."/>
            <person name="Henrissat B."/>
            <person name="Kuo A."/>
            <person name="Liang C."/>
            <person name="Lipzen A."/>
            <person name="Lutzoni F."/>
            <person name="Magnuson J."/>
            <person name="Mondo S."/>
            <person name="Nolan M."/>
            <person name="Ohm R."/>
            <person name="Pangilinan J."/>
            <person name="Park H.-J."/>
            <person name="Ramirez L."/>
            <person name="Alfaro M."/>
            <person name="Sun H."/>
            <person name="Tritt A."/>
            <person name="Yoshinaga Y."/>
            <person name="Zwiers L.-H."/>
            <person name="Turgeon B."/>
            <person name="Goodwin S."/>
            <person name="Spatafora J."/>
            <person name="Crous P."/>
            <person name="Grigoriev I."/>
        </authorList>
    </citation>
    <scope>NUCLEOTIDE SEQUENCE</scope>
    <source>
        <strain evidence="2">CBS 110217</strain>
    </source>
</reference>
<evidence type="ECO:0000313" key="3">
    <source>
        <dbReference type="Proteomes" id="UP000799777"/>
    </source>
</evidence>